<protein>
    <recommendedName>
        <fullName evidence="2">Ubiquitin-like domain-containing protein</fullName>
    </recommendedName>
</protein>
<dbReference type="AlphaFoldDB" id="F9G4U2"/>
<evidence type="ECO:0000313" key="3">
    <source>
        <dbReference type="EMBL" id="EGU75807.1"/>
    </source>
</evidence>
<proteinExistence type="predicted"/>
<evidence type="ECO:0000259" key="2">
    <source>
        <dbReference type="Pfam" id="PF22893"/>
    </source>
</evidence>
<feature type="compositionally biased region" description="Polar residues" evidence="1">
    <location>
        <begin position="620"/>
        <end position="637"/>
    </location>
</feature>
<gene>
    <name evidence="3" type="ORF">FOXB_13674</name>
</gene>
<comment type="caution">
    <text evidence="3">The sequence shown here is derived from an EMBL/GenBank/DDBJ whole genome shotgun (WGS) entry which is preliminary data.</text>
</comment>
<organism evidence="3">
    <name type="scientific">Fusarium oxysporum (strain Fo5176)</name>
    <name type="common">Fusarium vascular wilt</name>
    <dbReference type="NCBI Taxonomy" id="660025"/>
    <lineage>
        <taxon>Eukaryota</taxon>
        <taxon>Fungi</taxon>
        <taxon>Dikarya</taxon>
        <taxon>Ascomycota</taxon>
        <taxon>Pezizomycotina</taxon>
        <taxon>Sordariomycetes</taxon>
        <taxon>Hypocreomycetidae</taxon>
        <taxon>Hypocreales</taxon>
        <taxon>Nectriaceae</taxon>
        <taxon>Fusarium</taxon>
        <taxon>Fusarium oxysporum species complex</taxon>
    </lineage>
</organism>
<dbReference type="InterPro" id="IPR054464">
    <property type="entry name" value="ULD_fung"/>
</dbReference>
<dbReference type="STRING" id="660025.F9G4U2"/>
<name>F9G4U2_FUSOF</name>
<feature type="region of interest" description="Disordered" evidence="1">
    <location>
        <begin position="618"/>
        <end position="637"/>
    </location>
</feature>
<feature type="compositionally biased region" description="Polar residues" evidence="1">
    <location>
        <begin position="264"/>
        <end position="279"/>
    </location>
</feature>
<feature type="domain" description="Ubiquitin-like" evidence="2">
    <location>
        <begin position="433"/>
        <end position="512"/>
    </location>
</feature>
<dbReference type="OrthoDB" id="5431013at2759"/>
<dbReference type="EMBL" id="AFQF01003428">
    <property type="protein sequence ID" value="EGU75807.1"/>
    <property type="molecule type" value="Genomic_DNA"/>
</dbReference>
<dbReference type="PaxDb" id="5507-FOXG_15799P0"/>
<feature type="region of interest" description="Disordered" evidence="1">
    <location>
        <begin position="645"/>
        <end position="678"/>
    </location>
</feature>
<evidence type="ECO:0000256" key="1">
    <source>
        <dbReference type="SAM" id="MobiDB-lite"/>
    </source>
</evidence>
<sequence>MAHNDIEPVAKLGLSLASSLQVHSEANRRARQRLPKLINLINSTALTLTKVDHLIQENADALTKLCLEDIASLTATCEKIYIGILIMLVRQTENVVGDKEINEIPREETGKYLYCIAHTNVWRLESWEWLEVQLRYFRHRLTQIKFELMLRYLLGSIAQHQMRAHTRVPGSFETEYTIRLLAEQVARQRASHYKYWSKKVAKWTIIPPPLPSSNVSLTDVNSTCTVSSTPTIALDTKVEEIKPVETMPITQTPALELSKDTEVSADTTVETTSKPTQIDQEPIKEHGSSLITATRNWIKRILMPGSHDEWKDQDLEVWQIDLGAHFTSVPSKTFKRLELDDKHVRSALSQVTSKSRWRKRPELLEQYDSLDQRVRQRIDEGVDAAKQSSSRERTWIAMSIASPSIKHLNGRRSEAAIQADASISLFFRLGDEVEPIHVLEPYWGRKFTFPYEAYKDLNLLHKRVSSLKLGLATASIMKEGKFVFCTDDGTVILHEAWESLRRPGMTLNIRLVGVPIPPGWPGSVFNPQGRIPPKFIRPMNIGPSGNLPPASTTTSDSSSAYTCASPTMKQIHGEMEELLRLSDSWSPDPDTIGTGLGRLLRLWTNALDPHVNVTEDSESEWTCSTGDSDYSSGIRNSANRRQAKQLIDIEEDDQPAASRSQCLVLSPGRHLPSPLGVD</sequence>
<dbReference type="Pfam" id="PF22893">
    <property type="entry name" value="ULD_2"/>
    <property type="match status" value="1"/>
</dbReference>
<feature type="region of interest" description="Disordered" evidence="1">
    <location>
        <begin position="260"/>
        <end position="279"/>
    </location>
</feature>
<reference evidence="3" key="1">
    <citation type="journal article" date="2012" name="Mol. Plant Microbe Interact.">
        <title>A highly conserved effector in Fusarium oxysporum is required for full virulence on Arabidopsis.</title>
        <authorList>
            <person name="Thatcher L.F."/>
            <person name="Gardiner D.M."/>
            <person name="Kazan K."/>
            <person name="Manners J."/>
        </authorList>
    </citation>
    <scope>NUCLEOTIDE SEQUENCE [LARGE SCALE GENOMIC DNA]</scope>
    <source>
        <strain evidence="3">Fo5176</strain>
    </source>
</reference>
<accession>F9G4U2</accession>